<feature type="compositionally biased region" description="Polar residues" evidence="1">
    <location>
        <begin position="23"/>
        <end position="38"/>
    </location>
</feature>
<dbReference type="EMBL" id="OY731401">
    <property type="protein sequence ID" value="CAJ1947110.1"/>
    <property type="molecule type" value="Genomic_DNA"/>
</dbReference>
<dbReference type="Proteomes" id="UP001189624">
    <property type="component" value="Chromosome 4"/>
</dbReference>
<name>A0AA86VI04_9FABA</name>
<dbReference type="AlphaFoldDB" id="A0AA86VI04"/>
<feature type="compositionally biased region" description="Basic and acidic residues" evidence="1">
    <location>
        <begin position="39"/>
        <end position="50"/>
    </location>
</feature>
<dbReference type="Gramene" id="rna-AYBTSS11_LOCUS12490">
    <property type="protein sequence ID" value="CAJ1947110.1"/>
    <property type="gene ID" value="gene-AYBTSS11_LOCUS12490"/>
</dbReference>
<dbReference type="PANTHER" id="PTHR36747">
    <property type="entry name" value="HYDROXYPROLINE-RICH GLYCOPROTEIN FAMILY PROTEIN"/>
    <property type="match status" value="1"/>
</dbReference>
<accession>A0AA86VI04</accession>
<feature type="region of interest" description="Disordered" evidence="1">
    <location>
        <begin position="1"/>
        <end position="65"/>
    </location>
</feature>
<reference evidence="2" key="1">
    <citation type="submission" date="2023-10" db="EMBL/GenBank/DDBJ databases">
        <authorList>
            <person name="Domelevo Entfellner J.-B."/>
        </authorList>
    </citation>
    <scope>NUCLEOTIDE SEQUENCE</scope>
</reference>
<proteinExistence type="predicted"/>
<protein>
    <submittedName>
        <fullName evidence="2">Uncharacterized protein</fullName>
    </submittedName>
</protein>
<organism evidence="2 3">
    <name type="scientific">Sphenostylis stenocarpa</name>
    <dbReference type="NCBI Taxonomy" id="92480"/>
    <lineage>
        <taxon>Eukaryota</taxon>
        <taxon>Viridiplantae</taxon>
        <taxon>Streptophyta</taxon>
        <taxon>Embryophyta</taxon>
        <taxon>Tracheophyta</taxon>
        <taxon>Spermatophyta</taxon>
        <taxon>Magnoliopsida</taxon>
        <taxon>eudicotyledons</taxon>
        <taxon>Gunneridae</taxon>
        <taxon>Pentapetalae</taxon>
        <taxon>rosids</taxon>
        <taxon>fabids</taxon>
        <taxon>Fabales</taxon>
        <taxon>Fabaceae</taxon>
        <taxon>Papilionoideae</taxon>
        <taxon>50 kb inversion clade</taxon>
        <taxon>NPAAA clade</taxon>
        <taxon>indigoferoid/millettioid clade</taxon>
        <taxon>Phaseoleae</taxon>
        <taxon>Sphenostylis</taxon>
    </lineage>
</organism>
<gene>
    <name evidence="2" type="ORF">AYBTSS11_LOCUS12490</name>
</gene>
<sequence length="65" mass="7679">MLRTPPKVPIQAQKPEPECRTPSPAQEQEQNNDRNSSNELRKPVTPDRLRVPNAFKYPERKRKRE</sequence>
<evidence type="ECO:0000313" key="2">
    <source>
        <dbReference type="EMBL" id="CAJ1947110.1"/>
    </source>
</evidence>
<evidence type="ECO:0000313" key="3">
    <source>
        <dbReference type="Proteomes" id="UP001189624"/>
    </source>
</evidence>
<dbReference type="PANTHER" id="PTHR36747:SF1">
    <property type="entry name" value="HYDROXYPROLINE-RICH GLYCOPROTEIN FAMILY PROTEIN"/>
    <property type="match status" value="1"/>
</dbReference>
<evidence type="ECO:0000256" key="1">
    <source>
        <dbReference type="SAM" id="MobiDB-lite"/>
    </source>
</evidence>
<keyword evidence="3" id="KW-1185">Reference proteome</keyword>